<dbReference type="RefSeq" id="WP_132083046.1">
    <property type="nucleotide sequence ID" value="NZ_SLUI01000017.1"/>
</dbReference>
<feature type="chain" id="PRO_5038472754" evidence="6">
    <location>
        <begin position="23"/>
        <end position="442"/>
    </location>
</feature>
<sequence length="442" mass="49879">MFSKIAKMFLVTGLLLSLVLTGCGQSTTGGGQNKAGEKVTIVFWDENAGPDRTPYYQELIKKFEEKYPAIHVEYVGLPKSGAKQKMDAAIAANDMPDVSGIQTSWLADFSARGALLPLDSFYEKWADKDKINPGIIQSNRNMTLDKKLYQIPNTMNLECLWYRADWYNEASVKAPETWDEFFVAVEKMTDKDKNRYGFSIRGGNGGSFQLQRMMYAYSGLNYFDANEKTTINDPKHIEFLKKYLGLYKTYTPISDVTNGYKEMVAGFDTGAVALVQHNIGSYSEHSKALKPGQYAPLILPKTADGRFVQESGNTLGYGIYKTTKNPEAAWTFVSFLCSQESQSYWNQKIGQIPTHLDSLKEPWAKELPHMQMALKVLSDSNLKFYDPPMYLPDYRSILDQVVDPGIQGVMTGKKTVEEFLNDWANAINKSRDKYDKMVAGKK</sequence>
<evidence type="ECO:0000256" key="1">
    <source>
        <dbReference type="ARBA" id="ARBA00022475"/>
    </source>
</evidence>
<evidence type="ECO:0000313" key="7">
    <source>
        <dbReference type="EMBL" id="TCL33550.1"/>
    </source>
</evidence>
<gene>
    <name evidence="7" type="ORF">EV210_1175</name>
</gene>
<evidence type="ECO:0000256" key="4">
    <source>
        <dbReference type="ARBA" id="ARBA00023139"/>
    </source>
</evidence>
<keyword evidence="1" id="KW-1003">Cell membrane</keyword>
<dbReference type="SUPFAM" id="SSF53850">
    <property type="entry name" value="Periplasmic binding protein-like II"/>
    <property type="match status" value="1"/>
</dbReference>
<keyword evidence="7" id="KW-0762">Sugar transport</keyword>
<comment type="caution">
    <text evidence="7">The sequence shown here is derived from an EMBL/GenBank/DDBJ whole genome shotgun (WGS) entry which is preliminary data.</text>
</comment>
<dbReference type="InterPro" id="IPR006059">
    <property type="entry name" value="SBP"/>
</dbReference>
<evidence type="ECO:0000256" key="2">
    <source>
        <dbReference type="ARBA" id="ARBA00022729"/>
    </source>
</evidence>
<proteinExistence type="predicted"/>
<dbReference type="PANTHER" id="PTHR43649">
    <property type="entry name" value="ARABINOSE-BINDING PROTEIN-RELATED"/>
    <property type="match status" value="1"/>
</dbReference>
<evidence type="ECO:0000256" key="6">
    <source>
        <dbReference type="SAM" id="SignalP"/>
    </source>
</evidence>
<dbReference type="Proteomes" id="UP000295063">
    <property type="component" value="Unassembled WGS sequence"/>
</dbReference>
<keyword evidence="3" id="KW-0472">Membrane</keyword>
<evidence type="ECO:0000313" key="8">
    <source>
        <dbReference type="Proteomes" id="UP000295063"/>
    </source>
</evidence>
<reference evidence="7 8" key="1">
    <citation type="submission" date="2019-03" db="EMBL/GenBank/DDBJ databases">
        <title>Genomic Encyclopedia of Type Strains, Phase IV (KMG-IV): sequencing the most valuable type-strain genomes for metagenomic binning, comparative biology and taxonomic classification.</title>
        <authorList>
            <person name="Goeker M."/>
        </authorList>
    </citation>
    <scope>NUCLEOTIDE SEQUENCE [LARGE SCALE GENOMIC DNA]</scope>
    <source>
        <strain evidence="7 8">DSM 15969</strain>
    </source>
</reference>
<keyword evidence="8" id="KW-1185">Reference proteome</keyword>
<name>A0A4R1PPZ2_9FIRM</name>
<keyword evidence="5" id="KW-0449">Lipoprotein</keyword>
<dbReference type="PANTHER" id="PTHR43649:SF33">
    <property type="entry name" value="POLYGALACTURONAN_RHAMNOGALACTURONAN-BINDING PROTEIN YTCQ"/>
    <property type="match status" value="1"/>
</dbReference>
<organism evidence="7 8">
    <name type="scientific">Anaerospora hongkongensis</name>
    <dbReference type="NCBI Taxonomy" id="244830"/>
    <lineage>
        <taxon>Bacteria</taxon>
        <taxon>Bacillati</taxon>
        <taxon>Bacillota</taxon>
        <taxon>Negativicutes</taxon>
        <taxon>Selenomonadales</taxon>
        <taxon>Sporomusaceae</taxon>
        <taxon>Anaerospora</taxon>
    </lineage>
</organism>
<dbReference type="Pfam" id="PF01547">
    <property type="entry name" value="SBP_bac_1"/>
    <property type="match status" value="1"/>
</dbReference>
<evidence type="ECO:0000256" key="5">
    <source>
        <dbReference type="ARBA" id="ARBA00023288"/>
    </source>
</evidence>
<dbReference type="PROSITE" id="PS51257">
    <property type="entry name" value="PROKAR_LIPOPROTEIN"/>
    <property type="match status" value="1"/>
</dbReference>
<feature type="signal peptide" evidence="6">
    <location>
        <begin position="1"/>
        <end position="22"/>
    </location>
</feature>
<keyword evidence="2 6" id="KW-0732">Signal</keyword>
<protein>
    <submittedName>
        <fullName evidence="7">Multiple sugar transport system substrate-binding protein</fullName>
    </submittedName>
</protein>
<dbReference type="EMBL" id="SLUI01000017">
    <property type="protein sequence ID" value="TCL33550.1"/>
    <property type="molecule type" value="Genomic_DNA"/>
</dbReference>
<dbReference type="OrthoDB" id="9808332at2"/>
<evidence type="ECO:0000256" key="3">
    <source>
        <dbReference type="ARBA" id="ARBA00023136"/>
    </source>
</evidence>
<accession>A0A4R1PPZ2</accession>
<keyword evidence="4" id="KW-0564">Palmitate</keyword>
<keyword evidence="7" id="KW-0813">Transport</keyword>
<dbReference type="AlphaFoldDB" id="A0A4R1PPZ2"/>
<dbReference type="CDD" id="cd13585">
    <property type="entry name" value="PBP2_TMBP_like"/>
    <property type="match status" value="1"/>
</dbReference>
<dbReference type="InterPro" id="IPR050490">
    <property type="entry name" value="Bact_solute-bd_prot1"/>
</dbReference>
<dbReference type="Gene3D" id="3.40.190.10">
    <property type="entry name" value="Periplasmic binding protein-like II"/>
    <property type="match status" value="1"/>
</dbReference>